<accession>A0AAV0RNE5</accession>
<evidence type="ECO:0000313" key="2">
    <source>
        <dbReference type="Proteomes" id="UP001154282"/>
    </source>
</evidence>
<feature type="non-terminal residue" evidence="1">
    <location>
        <position position="1"/>
    </location>
</feature>
<gene>
    <name evidence="1" type="ORF">LITE_LOCUS49057</name>
</gene>
<sequence>GCIPIRSIKRCYEHTNKKTRPSTLVGVASPSPPVTALLTSIETPEK</sequence>
<proteinExistence type="predicted"/>
<evidence type="ECO:0000313" key="1">
    <source>
        <dbReference type="EMBL" id="CAI0559097.1"/>
    </source>
</evidence>
<reference evidence="1" key="1">
    <citation type="submission" date="2022-08" db="EMBL/GenBank/DDBJ databases">
        <authorList>
            <person name="Gutierrez-Valencia J."/>
        </authorList>
    </citation>
    <scope>NUCLEOTIDE SEQUENCE</scope>
</reference>
<protein>
    <submittedName>
        <fullName evidence="1">Uncharacterized protein</fullName>
    </submittedName>
</protein>
<organism evidence="1 2">
    <name type="scientific">Linum tenue</name>
    <dbReference type="NCBI Taxonomy" id="586396"/>
    <lineage>
        <taxon>Eukaryota</taxon>
        <taxon>Viridiplantae</taxon>
        <taxon>Streptophyta</taxon>
        <taxon>Embryophyta</taxon>
        <taxon>Tracheophyta</taxon>
        <taxon>Spermatophyta</taxon>
        <taxon>Magnoliopsida</taxon>
        <taxon>eudicotyledons</taxon>
        <taxon>Gunneridae</taxon>
        <taxon>Pentapetalae</taxon>
        <taxon>rosids</taxon>
        <taxon>fabids</taxon>
        <taxon>Malpighiales</taxon>
        <taxon>Linaceae</taxon>
        <taxon>Linum</taxon>
    </lineage>
</organism>
<dbReference type="AlphaFoldDB" id="A0AAV0RNE5"/>
<name>A0AAV0RNE5_9ROSI</name>
<comment type="caution">
    <text evidence="1">The sequence shown here is derived from an EMBL/GenBank/DDBJ whole genome shotgun (WGS) entry which is preliminary data.</text>
</comment>
<dbReference type="EMBL" id="CAMGYJ010000011">
    <property type="protein sequence ID" value="CAI0559097.1"/>
    <property type="molecule type" value="Genomic_DNA"/>
</dbReference>
<dbReference type="Proteomes" id="UP001154282">
    <property type="component" value="Unassembled WGS sequence"/>
</dbReference>
<keyword evidence="2" id="KW-1185">Reference proteome</keyword>